<dbReference type="PROSITE" id="PS50949">
    <property type="entry name" value="HTH_GNTR"/>
    <property type="match status" value="1"/>
</dbReference>
<evidence type="ECO:0000256" key="3">
    <source>
        <dbReference type="ARBA" id="ARBA00023163"/>
    </source>
</evidence>
<keyword evidence="3" id="KW-0804">Transcription</keyword>
<dbReference type="Pfam" id="PF07729">
    <property type="entry name" value="FCD"/>
    <property type="match status" value="1"/>
</dbReference>
<feature type="region of interest" description="Disordered" evidence="4">
    <location>
        <begin position="1"/>
        <end position="34"/>
    </location>
</feature>
<protein>
    <submittedName>
        <fullName evidence="6">GntR family transcriptional regulator</fullName>
    </submittedName>
</protein>
<name>A0A4R5DHS6_9ACTN</name>
<dbReference type="InterPro" id="IPR036390">
    <property type="entry name" value="WH_DNA-bd_sf"/>
</dbReference>
<dbReference type="InterPro" id="IPR008920">
    <property type="entry name" value="TF_FadR/GntR_C"/>
</dbReference>
<comment type="caution">
    <text evidence="6">The sequence shown here is derived from an EMBL/GenBank/DDBJ whole genome shotgun (WGS) entry which is preliminary data.</text>
</comment>
<keyword evidence="1" id="KW-0805">Transcription regulation</keyword>
<dbReference type="InterPro" id="IPR011711">
    <property type="entry name" value="GntR_C"/>
</dbReference>
<dbReference type="SUPFAM" id="SSF48008">
    <property type="entry name" value="GntR ligand-binding domain-like"/>
    <property type="match status" value="1"/>
</dbReference>
<proteinExistence type="predicted"/>
<keyword evidence="7" id="KW-1185">Reference proteome</keyword>
<evidence type="ECO:0000256" key="1">
    <source>
        <dbReference type="ARBA" id="ARBA00023015"/>
    </source>
</evidence>
<dbReference type="PANTHER" id="PTHR43537:SF24">
    <property type="entry name" value="GLUCONATE OPERON TRANSCRIPTIONAL REPRESSOR"/>
    <property type="match status" value="1"/>
</dbReference>
<keyword evidence="2" id="KW-0238">DNA-binding</keyword>
<dbReference type="CDD" id="cd07377">
    <property type="entry name" value="WHTH_GntR"/>
    <property type="match status" value="1"/>
</dbReference>
<gene>
    <name evidence="6" type="ORF">E1269_09135</name>
</gene>
<evidence type="ECO:0000313" key="7">
    <source>
        <dbReference type="Proteomes" id="UP000294739"/>
    </source>
</evidence>
<reference evidence="6 7" key="1">
    <citation type="submission" date="2019-03" db="EMBL/GenBank/DDBJ databases">
        <title>Draft genome sequences of novel Actinobacteria.</title>
        <authorList>
            <person name="Sahin N."/>
            <person name="Ay H."/>
            <person name="Saygin H."/>
        </authorList>
    </citation>
    <scope>NUCLEOTIDE SEQUENCE [LARGE SCALE GENOMIC DNA]</scope>
    <source>
        <strain evidence="6 7">5K138</strain>
    </source>
</reference>
<dbReference type="EMBL" id="SMKZ01000010">
    <property type="protein sequence ID" value="TDE11424.1"/>
    <property type="molecule type" value="Genomic_DNA"/>
</dbReference>
<feature type="domain" description="HTH gntR-type" evidence="5">
    <location>
        <begin position="42"/>
        <end position="108"/>
    </location>
</feature>
<dbReference type="Pfam" id="PF00392">
    <property type="entry name" value="GntR"/>
    <property type="match status" value="1"/>
</dbReference>
<organism evidence="6 7">
    <name type="scientific">Jiangella asiatica</name>
    <dbReference type="NCBI Taxonomy" id="2530372"/>
    <lineage>
        <taxon>Bacteria</taxon>
        <taxon>Bacillati</taxon>
        <taxon>Actinomycetota</taxon>
        <taxon>Actinomycetes</taxon>
        <taxon>Jiangellales</taxon>
        <taxon>Jiangellaceae</taxon>
        <taxon>Jiangella</taxon>
    </lineage>
</organism>
<dbReference type="Gene3D" id="1.10.10.10">
    <property type="entry name" value="Winged helix-like DNA-binding domain superfamily/Winged helix DNA-binding domain"/>
    <property type="match status" value="1"/>
</dbReference>
<evidence type="ECO:0000256" key="4">
    <source>
        <dbReference type="SAM" id="MobiDB-lite"/>
    </source>
</evidence>
<sequence length="277" mass="31106">MSVGASLPSTVDGIRTTDDGEGGHVDNANPMSDDVLPKVQRSALSEDVYSSLREVILRGRLKPDQRIVEERLAAQLGVSRAPLREAIWQLKADGLIVGAGRSTRVVALSQRDIRELHLLRTTLETTLYQSAATVISEKEIEALDRLVRKMEMVTASEQCHQQIAQLDFEFHQSLCEVPDLPRVRSVWEDQHVLFRLWLNVVAEAEDDPMAIARHHRILLEAVVDGDPSRIAVETARHVYLISDAFHTERRRWIREHAEQAGDPYHLVEHLADGGEAG</sequence>
<dbReference type="PANTHER" id="PTHR43537">
    <property type="entry name" value="TRANSCRIPTIONAL REGULATOR, GNTR FAMILY"/>
    <property type="match status" value="1"/>
</dbReference>
<dbReference type="InterPro" id="IPR000524">
    <property type="entry name" value="Tscrpt_reg_HTH_GntR"/>
</dbReference>
<dbReference type="GO" id="GO:0003700">
    <property type="term" value="F:DNA-binding transcription factor activity"/>
    <property type="evidence" value="ECO:0007669"/>
    <property type="project" value="InterPro"/>
</dbReference>
<dbReference type="InterPro" id="IPR036388">
    <property type="entry name" value="WH-like_DNA-bd_sf"/>
</dbReference>
<evidence type="ECO:0000313" key="6">
    <source>
        <dbReference type="EMBL" id="TDE11424.1"/>
    </source>
</evidence>
<dbReference type="GO" id="GO:0003677">
    <property type="term" value="F:DNA binding"/>
    <property type="evidence" value="ECO:0007669"/>
    <property type="project" value="UniProtKB-KW"/>
</dbReference>
<evidence type="ECO:0000259" key="5">
    <source>
        <dbReference type="PROSITE" id="PS50949"/>
    </source>
</evidence>
<dbReference type="SUPFAM" id="SSF46785">
    <property type="entry name" value="Winged helix' DNA-binding domain"/>
    <property type="match status" value="1"/>
</dbReference>
<dbReference type="SMART" id="SM00895">
    <property type="entry name" value="FCD"/>
    <property type="match status" value="1"/>
</dbReference>
<feature type="compositionally biased region" description="Basic and acidic residues" evidence="4">
    <location>
        <begin position="15"/>
        <end position="24"/>
    </location>
</feature>
<accession>A0A4R5DHS6</accession>
<dbReference type="OrthoDB" id="8680240at2"/>
<dbReference type="InParanoid" id="A0A4R5DHS6"/>
<dbReference type="Proteomes" id="UP000294739">
    <property type="component" value="Unassembled WGS sequence"/>
</dbReference>
<dbReference type="Gene3D" id="1.20.120.530">
    <property type="entry name" value="GntR ligand-binding domain-like"/>
    <property type="match status" value="1"/>
</dbReference>
<dbReference type="AlphaFoldDB" id="A0A4R5DHS6"/>
<evidence type="ECO:0000256" key="2">
    <source>
        <dbReference type="ARBA" id="ARBA00023125"/>
    </source>
</evidence>
<dbReference type="PRINTS" id="PR00035">
    <property type="entry name" value="HTHGNTR"/>
</dbReference>
<dbReference type="SMART" id="SM00345">
    <property type="entry name" value="HTH_GNTR"/>
    <property type="match status" value="1"/>
</dbReference>